<feature type="transmembrane region" description="Helical" evidence="6">
    <location>
        <begin position="208"/>
        <end position="235"/>
    </location>
</feature>
<dbReference type="PANTHER" id="PTHR21716:SF61">
    <property type="entry name" value="BLR8064 PROTEIN"/>
    <property type="match status" value="1"/>
</dbReference>
<feature type="transmembrane region" description="Helical" evidence="6">
    <location>
        <begin position="241"/>
        <end position="267"/>
    </location>
</feature>
<dbReference type="AlphaFoldDB" id="A0A3P3QIU7"/>
<keyword evidence="8" id="KW-1185">Reference proteome</keyword>
<dbReference type="OrthoDB" id="106838at2"/>
<feature type="transmembrane region" description="Helical" evidence="6">
    <location>
        <begin position="274"/>
        <end position="291"/>
    </location>
</feature>
<dbReference type="EMBL" id="RRCF01000002">
    <property type="protein sequence ID" value="RRJ21096.1"/>
    <property type="molecule type" value="Genomic_DNA"/>
</dbReference>
<evidence type="ECO:0000313" key="7">
    <source>
        <dbReference type="EMBL" id="RRJ21096.1"/>
    </source>
</evidence>
<dbReference type="Proteomes" id="UP000276260">
    <property type="component" value="Unassembled WGS sequence"/>
</dbReference>
<keyword evidence="4 6" id="KW-1133">Transmembrane helix</keyword>
<evidence type="ECO:0000256" key="4">
    <source>
        <dbReference type="ARBA" id="ARBA00022989"/>
    </source>
</evidence>
<evidence type="ECO:0000256" key="2">
    <source>
        <dbReference type="ARBA" id="ARBA00009773"/>
    </source>
</evidence>
<dbReference type="Pfam" id="PF01594">
    <property type="entry name" value="AI-2E_transport"/>
    <property type="match status" value="1"/>
</dbReference>
<feature type="transmembrane region" description="Helical" evidence="6">
    <location>
        <begin position="311"/>
        <end position="341"/>
    </location>
</feature>
<keyword evidence="3 6" id="KW-0812">Transmembrane</keyword>
<evidence type="ECO:0000256" key="3">
    <source>
        <dbReference type="ARBA" id="ARBA00022692"/>
    </source>
</evidence>
<evidence type="ECO:0000256" key="1">
    <source>
        <dbReference type="ARBA" id="ARBA00004141"/>
    </source>
</evidence>
<comment type="subcellular location">
    <subcellularLocation>
        <location evidence="1">Membrane</location>
        <topology evidence="1">Multi-pass membrane protein</topology>
    </subcellularLocation>
</comment>
<organism evidence="7 8">
    <name type="scientific">Rheinheimera mesophila</name>
    <dbReference type="NCBI Taxonomy" id="1547515"/>
    <lineage>
        <taxon>Bacteria</taxon>
        <taxon>Pseudomonadati</taxon>
        <taxon>Pseudomonadota</taxon>
        <taxon>Gammaproteobacteria</taxon>
        <taxon>Chromatiales</taxon>
        <taxon>Chromatiaceae</taxon>
        <taxon>Rheinheimera</taxon>
    </lineage>
</organism>
<comment type="caution">
    <text evidence="7">The sequence shown here is derived from an EMBL/GenBank/DDBJ whole genome shotgun (WGS) entry which is preliminary data.</text>
</comment>
<name>A0A3P3QIU7_9GAMM</name>
<reference evidence="7 8" key="1">
    <citation type="submission" date="2018-11" db="EMBL/GenBank/DDBJ databases">
        <title>Draft genome analysis of Rheinheimera mesophila isolated from an industrial waste site.</title>
        <authorList>
            <person name="Yu Q."/>
            <person name="Qi Y."/>
            <person name="Zhang H."/>
            <person name="Lu Y."/>
            <person name="Pu J."/>
        </authorList>
    </citation>
    <scope>NUCLEOTIDE SEQUENCE [LARGE SCALE GENOMIC DNA]</scope>
    <source>
        <strain evidence="7 8">IITR13</strain>
    </source>
</reference>
<gene>
    <name evidence="7" type="ORF">EIK76_09420</name>
</gene>
<feature type="transmembrane region" description="Helical" evidence="6">
    <location>
        <begin position="59"/>
        <end position="85"/>
    </location>
</feature>
<protein>
    <submittedName>
        <fullName evidence="7">AI-2E family transporter</fullName>
    </submittedName>
</protein>
<feature type="transmembrane region" description="Helical" evidence="6">
    <location>
        <begin position="155"/>
        <end position="177"/>
    </location>
</feature>
<feature type="transmembrane region" description="Helical" evidence="6">
    <location>
        <begin position="14"/>
        <end position="47"/>
    </location>
</feature>
<dbReference type="PANTHER" id="PTHR21716">
    <property type="entry name" value="TRANSMEMBRANE PROTEIN"/>
    <property type="match status" value="1"/>
</dbReference>
<dbReference type="GO" id="GO:0016020">
    <property type="term" value="C:membrane"/>
    <property type="evidence" value="ECO:0007669"/>
    <property type="project" value="UniProtKB-SubCell"/>
</dbReference>
<keyword evidence="5 6" id="KW-0472">Membrane</keyword>
<evidence type="ECO:0000256" key="6">
    <source>
        <dbReference type="SAM" id="Phobius"/>
    </source>
</evidence>
<dbReference type="RefSeq" id="WP_046518576.1">
    <property type="nucleotide sequence ID" value="NZ_LAVS01000003.1"/>
</dbReference>
<dbReference type="InterPro" id="IPR002549">
    <property type="entry name" value="AI-2E-like"/>
</dbReference>
<proteinExistence type="inferred from homology"/>
<evidence type="ECO:0000256" key="5">
    <source>
        <dbReference type="ARBA" id="ARBA00023136"/>
    </source>
</evidence>
<sequence>MPQIFSNDAISRALLLVILGAGVFFFIGFLVPVLAALIICFASWPLYRHLLSYCRHNSTLAASVAIVAIVLGLVIPLAMVFSYAMEELKAWIEWLKYANEHGAAVPEWLKALPGVGDTLAGYWQIYLGEPHQLGQVVSLVSGEQIGGISKWVLNFGWTTAGFMLTLLFMLITLFFLYKDGERLAWQLDTVGERILPDRWNRFSRVVPATVSSTVIGMTIIAIGEGVVLGIAYWIAGVPSPVAFGVLTGFMALIPGGAPLSFTLISIYLVGTGDLTAGVGLFLWGSIELFIVDKTIRPTLVGGPVKLPFLPTFFGLIGGVQTMGMVGLFVGPVLMALLVAIWREWLREPTANSPQGELLQGRTDPD</sequence>
<accession>A0A3P3QIU7</accession>
<comment type="similarity">
    <text evidence="2">Belongs to the autoinducer-2 exporter (AI-2E) (TC 2.A.86) family.</text>
</comment>
<evidence type="ECO:0000313" key="8">
    <source>
        <dbReference type="Proteomes" id="UP000276260"/>
    </source>
</evidence>